<dbReference type="RefSeq" id="WP_150358947.1">
    <property type="nucleotide sequence ID" value="NZ_JAJJPB010000001.1"/>
</dbReference>
<keyword evidence="6 7" id="KW-0472">Membrane</keyword>
<keyword evidence="10" id="KW-1185">Reference proteome</keyword>
<keyword evidence="4" id="KW-0378">Hydrolase</keyword>
<feature type="transmembrane region" description="Helical" evidence="7">
    <location>
        <begin position="320"/>
        <end position="336"/>
    </location>
</feature>
<accession>A0ABS8N0K1</accession>
<dbReference type="InterPro" id="IPR035952">
    <property type="entry name" value="Rhomboid-like_sf"/>
</dbReference>
<sequence length="340" mass="38254">MNSYIKDLIDKLYKLYDFNIIEMDQQPGVCSRWAIYNRDGDALNIMFFSDIESYRDIVVENIMYNFRKLLPGEDMRLIQIVVDKNADILQNGSNPQLNYKIYPQCELILINPNLNRVLGCTNAVRNLAEQIAQAMQHIGLNNSYGSGVGRREEMTKSIVTYVIITLNIMTYIVTSYFSGNIFDSNLNVLIFMGAKVNSLIDSGQYYRLFTCMFLHAGIIHLAVNMYSLYIMGTFIEKIYGKIKYVIIYFVSGIISSAFSCVFSPSISVGASGAIFGLLGASLVFALKMKRQVGRGFIVNIMFVIIMNLMIGFSVANVDNFGHLGGLIGGISITWLLDKMK</sequence>
<reference evidence="9" key="1">
    <citation type="submission" date="2021-11" db="EMBL/GenBank/DDBJ databases">
        <authorList>
            <person name="Qingchun L."/>
            <person name="Dong Z."/>
            <person name="Zongwei Q."/>
            <person name="Jia Z."/>
            <person name="Duotao L."/>
        </authorList>
    </citation>
    <scope>NUCLEOTIDE SEQUENCE</scope>
    <source>
        <strain evidence="9">WLY-B-L2</strain>
    </source>
</reference>
<dbReference type="PANTHER" id="PTHR43731:SF14">
    <property type="entry name" value="PRESENILIN-ASSOCIATED RHOMBOID-LIKE PROTEIN, MITOCHONDRIAL"/>
    <property type="match status" value="1"/>
</dbReference>
<dbReference type="EMBL" id="JAJJPB010000001">
    <property type="protein sequence ID" value="MCC9293318.1"/>
    <property type="molecule type" value="Genomic_DNA"/>
</dbReference>
<comment type="caution">
    <text evidence="9">The sequence shown here is derived from an EMBL/GenBank/DDBJ whole genome shotgun (WGS) entry which is preliminary data.</text>
</comment>
<feature type="domain" description="Peptidase S54 rhomboid" evidence="8">
    <location>
        <begin position="203"/>
        <end position="336"/>
    </location>
</feature>
<dbReference type="GO" id="GO:0006508">
    <property type="term" value="P:proteolysis"/>
    <property type="evidence" value="ECO:0007669"/>
    <property type="project" value="UniProtKB-KW"/>
</dbReference>
<comment type="subcellular location">
    <subcellularLocation>
        <location evidence="1">Membrane</location>
        <topology evidence="1">Multi-pass membrane protein</topology>
    </subcellularLocation>
</comment>
<feature type="transmembrane region" description="Helical" evidence="7">
    <location>
        <begin position="158"/>
        <end position="177"/>
    </location>
</feature>
<evidence type="ECO:0000256" key="3">
    <source>
        <dbReference type="ARBA" id="ARBA00022692"/>
    </source>
</evidence>
<evidence type="ECO:0000256" key="1">
    <source>
        <dbReference type="ARBA" id="ARBA00004141"/>
    </source>
</evidence>
<evidence type="ECO:0000313" key="10">
    <source>
        <dbReference type="Proteomes" id="UP001165422"/>
    </source>
</evidence>
<evidence type="ECO:0000256" key="7">
    <source>
        <dbReference type="SAM" id="Phobius"/>
    </source>
</evidence>
<feature type="transmembrane region" description="Helical" evidence="7">
    <location>
        <begin position="265"/>
        <end position="284"/>
    </location>
</feature>
<dbReference type="InterPro" id="IPR022764">
    <property type="entry name" value="Peptidase_S54_rhomboid_dom"/>
</dbReference>
<feature type="transmembrane region" description="Helical" evidence="7">
    <location>
        <begin position="205"/>
        <end position="230"/>
    </location>
</feature>
<evidence type="ECO:0000256" key="6">
    <source>
        <dbReference type="ARBA" id="ARBA00023136"/>
    </source>
</evidence>
<dbReference type="SUPFAM" id="SSF144091">
    <property type="entry name" value="Rhomboid-like"/>
    <property type="match status" value="1"/>
</dbReference>
<feature type="transmembrane region" description="Helical" evidence="7">
    <location>
        <begin position="242"/>
        <end position="259"/>
    </location>
</feature>
<gene>
    <name evidence="9" type="ORF">LN736_00320</name>
</gene>
<evidence type="ECO:0000313" key="9">
    <source>
        <dbReference type="EMBL" id="MCC9293318.1"/>
    </source>
</evidence>
<keyword evidence="9" id="KW-0645">Protease</keyword>
<evidence type="ECO:0000256" key="2">
    <source>
        <dbReference type="ARBA" id="ARBA00009045"/>
    </source>
</evidence>
<dbReference type="GO" id="GO:0008233">
    <property type="term" value="F:peptidase activity"/>
    <property type="evidence" value="ECO:0007669"/>
    <property type="project" value="UniProtKB-KW"/>
</dbReference>
<dbReference type="Pfam" id="PF01694">
    <property type="entry name" value="Rhomboid"/>
    <property type="match status" value="1"/>
</dbReference>
<evidence type="ECO:0000256" key="5">
    <source>
        <dbReference type="ARBA" id="ARBA00022989"/>
    </source>
</evidence>
<evidence type="ECO:0000256" key="4">
    <source>
        <dbReference type="ARBA" id="ARBA00022801"/>
    </source>
</evidence>
<keyword evidence="3 7" id="KW-0812">Transmembrane</keyword>
<dbReference type="PANTHER" id="PTHR43731">
    <property type="entry name" value="RHOMBOID PROTEASE"/>
    <property type="match status" value="1"/>
</dbReference>
<organism evidence="9 10">
    <name type="scientific">Clostridium aromativorans</name>
    <dbReference type="NCBI Taxonomy" id="2836848"/>
    <lineage>
        <taxon>Bacteria</taxon>
        <taxon>Bacillati</taxon>
        <taxon>Bacillota</taxon>
        <taxon>Clostridia</taxon>
        <taxon>Eubacteriales</taxon>
        <taxon>Clostridiaceae</taxon>
        <taxon>Clostridium</taxon>
    </lineage>
</organism>
<protein>
    <submittedName>
        <fullName evidence="9">Rhomboid family intramembrane serine protease</fullName>
    </submittedName>
</protein>
<dbReference type="Proteomes" id="UP001165422">
    <property type="component" value="Unassembled WGS sequence"/>
</dbReference>
<dbReference type="InterPro" id="IPR050925">
    <property type="entry name" value="Rhomboid_protease_S54"/>
</dbReference>
<dbReference type="Gene3D" id="1.20.1540.10">
    <property type="entry name" value="Rhomboid-like"/>
    <property type="match status" value="1"/>
</dbReference>
<keyword evidence="5 7" id="KW-1133">Transmembrane helix</keyword>
<name>A0ABS8N0K1_9CLOT</name>
<feature type="transmembrane region" description="Helical" evidence="7">
    <location>
        <begin position="296"/>
        <end position="314"/>
    </location>
</feature>
<comment type="similarity">
    <text evidence="2">Belongs to the peptidase S54 family.</text>
</comment>
<evidence type="ECO:0000259" key="8">
    <source>
        <dbReference type="Pfam" id="PF01694"/>
    </source>
</evidence>
<proteinExistence type="inferred from homology"/>